<dbReference type="InterPro" id="IPR010998">
    <property type="entry name" value="Integrase_recombinase_N"/>
</dbReference>
<reference evidence="8" key="1">
    <citation type="submission" date="2021-04" db="EMBL/GenBank/DDBJ databases">
        <authorList>
            <person name="Hornung B."/>
        </authorList>
    </citation>
    <scope>NUCLEOTIDE SEQUENCE</scope>
    <source>
        <strain evidence="8">G5G6</strain>
    </source>
</reference>
<dbReference type="PROSITE" id="PS51898">
    <property type="entry name" value="TYR_RECOMBINASE"/>
    <property type="match status" value="1"/>
</dbReference>
<proteinExistence type="inferred from homology"/>
<gene>
    <name evidence="8" type="ORF">GTOL_11600</name>
</gene>
<dbReference type="InterPro" id="IPR013762">
    <property type="entry name" value="Integrase-like_cat_sf"/>
</dbReference>
<keyword evidence="9" id="KW-1185">Reference proteome</keyword>
<keyword evidence="3 5" id="KW-0238">DNA-binding</keyword>
<feature type="domain" description="Tyr recombinase" evidence="6">
    <location>
        <begin position="160"/>
        <end position="323"/>
    </location>
</feature>
<protein>
    <submittedName>
        <fullName evidence="8">Integrase</fullName>
    </submittedName>
</protein>
<dbReference type="Proteomes" id="UP000742786">
    <property type="component" value="Unassembled WGS sequence"/>
</dbReference>
<comment type="caution">
    <text evidence="8">The sequence shown here is derived from an EMBL/GenBank/DDBJ whole genome shotgun (WGS) entry which is preliminary data.</text>
</comment>
<dbReference type="Pfam" id="PF00589">
    <property type="entry name" value="Phage_integrase"/>
    <property type="match status" value="1"/>
</dbReference>
<accession>A0A916J347</accession>
<evidence type="ECO:0000256" key="3">
    <source>
        <dbReference type="ARBA" id="ARBA00023125"/>
    </source>
</evidence>
<evidence type="ECO:0000256" key="4">
    <source>
        <dbReference type="ARBA" id="ARBA00023172"/>
    </source>
</evidence>
<evidence type="ECO:0000256" key="5">
    <source>
        <dbReference type="PROSITE-ProRule" id="PRU01248"/>
    </source>
</evidence>
<dbReference type="InterPro" id="IPR011010">
    <property type="entry name" value="DNA_brk_join_enz"/>
</dbReference>
<evidence type="ECO:0000256" key="1">
    <source>
        <dbReference type="ARBA" id="ARBA00008857"/>
    </source>
</evidence>
<keyword evidence="2" id="KW-0229">DNA integration</keyword>
<dbReference type="GO" id="GO:0003677">
    <property type="term" value="F:DNA binding"/>
    <property type="evidence" value="ECO:0007669"/>
    <property type="project" value="UniProtKB-UniRule"/>
</dbReference>
<evidence type="ECO:0000313" key="9">
    <source>
        <dbReference type="Proteomes" id="UP000742786"/>
    </source>
</evidence>
<dbReference type="PROSITE" id="PS51900">
    <property type="entry name" value="CB"/>
    <property type="match status" value="1"/>
</dbReference>
<evidence type="ECO:0000259" key="6">
    <source>
        <dbReference type="PROSITE" id="PS51898"/>
    </source>
</evidence>
<keyword evidence="4" id="KW-0233">DNA recombination</keyword>
<sequence length="323" mass="37006">MGRRRTKQHDLPPRLHRKGNRYYYVTTSLPRKWIALGGDLNEARRKWAELEGQETDPDDKTFRVVAARYEREIIPTKAYRTQKDNVRQLKLLIAAFGHYPIDEIRPVDVAEYMQHRGQTARVQANREKALLSHIYNHARAWGYTIETNPCAGIKGHKEKGRDRYISDAEYKAVWLAADAPTRDAMDLALLTGQRPADVLKMTRTDIDDGALHIRQNKTGKRIAIEISGELETVIARIVARPGKSASLVIDDDGEPLSQWSLRHRFDAARKTAGVDFQFRDIRAKAATDTGDLAHAQRLLGHKTRTMTEHYTRDRKGDRVKPLR</sequence>
<comment type="similarity">
    <text evidence="1">Belongs to the 'phage' integrase family.</text>
</comment>
<feature type="domain" description="Core-binding (CB)" evidence="7">
    <location>
        <begin position="60"/>
        <end position="139"/>
    </location>
</feature>
<dbReference type="InterPro" id="IPR050808">
    <property type="entry name" value="Phage_Integrase"/>
</dbReference>
<evidence type="ECO:0000256" key="2">
    <source>
        <dbReference type="ARBA" id="ARBA00022908"/>
    </source>
</evidence>
<dbReference type="AlphaFoldDB" id="A0A916J347"/>
<evidence type="ECO:0000259" key="7">
    <source>
        <dbReference type="PROSITE" id="PS51900"/>
    </source>
</evidence>
<dbReference type="PANTHER" id="PTHR30629:SF2">
    <property type="entry name" value="PROPHAGE INTEGRASE INTS-RELATED"/>
    <property type="match status" value="1"/>
</dbReference>
<dbReference type="RefSeq" id="WP_220635650.1">
    <property type="nucleotide sequence ID" value="NZ_CAJQUM010000001.1"/>
</dbReference>
<dbReference type="Gene3D" id="1.10.150.130">
    <property type="match status" value="1"/>
</dbReference>
<dbReference type="InterPro" id="IPR002104">
    <property type="entry name" value="Integrase_catalytic"/>
</dbReference>
<evidence type="ECO:0000313" key="8">
    <source>
        <dbReference type="EMBL" id="CAG4883717.1"/>
    </source>
</evidence>
<dbReference type="EMBL" id="CAJQUM010000001">
    <property type="protein sequence ID" value="CAG4883717.1"/>
    <property type="molecule type" value="Genomic_DNA"/>
</dbReference>
<dbReference type="GO" id="GO:0015074">
    <property type="term" value="P:DNA integration"/>
    <property type="evidence" value="ECO:0007669"/>
    <property type="project" value="UniProtKB-KW"/>
</dbReference>
<dbReference type="PANTHER" id="PTHR30629">
    <property type="entry name" value="PROPHAGE INTEGRASE"/>
    <property type="match status" value="1"/>
</dbReference>
<dbReference type="InterPro" id="IPR044068">
    <property type="entry name" value="CB"/>
</dbReference>
<dbReference type="GO" id="GO:0006310">
    <property type="term" value="P:DNA recombination"/>
    <property type="evidence" value="ECO:0007669"/>
    <property type="project" value="UniProtKB-KW"/>
</dbReference>
<dbReference type="SUPFAM" id="SSF56349">
    <property type="entry name" value="DNA breaking-rejoining enzymes"/>
    <property type="match status" value="1"/>
</dbReference>
<name>A0A916J347_9PROT</name>
<dbReference type="Gene3D" id="1.10.443.10">
    <property type="entry name" value="Intergrase catalytic core"/>
    <property type="match status" value="1"/>
</dbReference>
<organism evidence="8 9">
    <name type="scientific">Georgfuchsia toluolica</name>
    <dbReference type="NCBI Taxonomy" id="424218"/>
    <lineage>
        <taxon>Bacteria</taxon>
        <taxon>Pseudomonadati</taxon>
        <taxon>Pseudomonadota</taxon>
        <taxon>Betaproteobacteria</taxon>
        <taxon>Nitrosomonadales</taxon>
        <taxon>Sterolibacteriaceae</taxon>
        <taxon>Georgfuchsia</taxon>
    </lineage>
</organism>